<dbReference type="Pfam" id="PF13195">
    <property type="entry name" value="DUF4011"/>
    <property type="match status" value="1"/>
</dbReference>
<feature type="region of interest" description="Disordered" evidence="1">
    <location>
        <begin position="77"/>
        <end position="102"/>
    </location>
</feature>
<evidence type="ECO:0000313" key="4">
    <source>
        <dbReference type="Proteomes" id="UP000036923"/>
    </source>
</evidence>
<reference evidence="4" key="1">
    <citation type="submission" date="2015-07" db="EMBL/GenBank/DDBJ databases">
        <title>Near-Complete Genome Sequence of the Cellulolytic Bacterium Bacteroides (Pseudobacteroides) cellulosolvens ATCC 35603.</title>
        <authorList>
            <person name="Dassa B."/>
            <person name="Utturkar S.M."/>
            <person name="Klingeman D.M."/>
            <person name="Hurt R.A."/>
            <person name="Keller M."/>
            <person name="Xu J."/>
            <person name="Reddy Y.H.K."/>
            <person name="Borovok I."/>
            <person name="Grinberg I.R."/>
            <person name="Lamed R."/>
            <person name="Zhivin O."/>
            <person name="Bayer E.A."/>
            <person name="Brown S.D."/>
        </authorList>
    </citation>
    <scope>NUCLEOTIDE SEQUENCE [LARGE SCALE GENOMIC DNA]</scope>
    <source>
        <strain evidence="4">DSM 2933</strain>
    </source>
</reference>
<dbReference type="SUPFAM" id="SSF52980">
    <property type="entry name" value="Restriction endonuclease-like"/>
    <property type="match status" value="1"/>
</dbReference>
<dbReference type="Pfam" id="PF11784">
    <property type="entry name" value="DUF3320"/>
    <property type="match status" value="1"/>
</dbReference>
<evidence type="ECO:0000313" key="3">
    <source>
        <dbReference type="EMBL" id="KNY27460.1"/>
    </source>
</evidence>
<evidence type="ECO:0000256" key="1">
    <source>
        <dbReference type="SAM" id="MobiDB-lite"/>
    </source>
</evidence>
<dbReference type="SUPFAM" id="SSF52540">
    <property type="entry name" value="P-loop containing nucleoside triphosphate hydrolases"/>
    <property type="match status" value="1"/>
</dbReference>
<dbReference type="Proteomes" id="UP000036923">
    <property type="component" value="Unassembled WGS sequence"/>
</dbReference>
<dbReference type="InterPro" id="IPR025103">
    <property type="entry name" value="DUF4011"/>
</dbReference>
<dbReference type="InterPro" id="IPR027417">
    <property type="entry name" value="P-loop_NTPase"/>
</dbReference>
<name>A0A0L6JP29_9FIRM</name>
<dbReference type="InterPro" id="IPR041677">
    <property type="entry name" value="DNA2/NAM7_AAA_11"/>
</dbReference>
<dbReference type="PANTHER" id="PTHR10887:SF530">
    <property type="entry name" value="SUPERFAMILY I DNA HELICASES"/>
    <property type="match status" value="1"/>
</dbReference>
<dbReference type="Gene3D" id="3.40.50.300">
    <property type="entry name" value="P-loop containing nucleotide triphosphate hydrolases"/>
    <property type="match status" value="3"/>
</dbReference>
<dbReference type="eggNOG" id="COG1112">
    <property type="taxonomic scope" value="Bacteria"/>
</dbReference>
<dbReference type="Gene3D" id="3.40.960.10">
    <property type="entry name" value="VSR Endonuclease"/>
    <property type="match status" value="1"/>
</dbReference>
<keyword evidence="4" id="KW-1185">Reference proteome</keyword>
<dbReference type="InterPro" id="IPR047187">
    <property type="entry name" value="SF1_C_Upf1"/>
</dbReference>
<dbReference type="CDD" id="cd18808">
    <property type="entry name" value="SF1_C_Upf1"/>
    <property type="match status" value="1"/>
</dbReference>
<dbReference type="FunFam" id="3.40.960.10:FF:000002">
    <property type="entry name" value="DNA helicase related protein"/>
    <property type="match status" value="1"/>
</dbReference>
<dbReference type="InterPro" id="IPR011335">
    <property type="entry name" value="Restrct_endonuc-II-like"/>
</dbReference>
<dbReference type="PATRIC" id="fig|398512.5.peg.2863"/>
<dbReference type="Pfam" id="PF13087">
    <property type="entry name" value="AAA_12"/>
    <property type="match status" value="1"/>
</dbReference>
<feature type="domain" description="RAP" evidence="2">
    <location>
        <begin position="1298"/>
        <end position="1355"/>
    </location>
</feature>
<dbReference type="PANTHER" id="PTHR10887">
    <property type="entry name" value="DNA2/NAM7 HELICASE FAMILY"/>
    <property type="match status" value="1"/>
</dbReference>
<dbReference type="STRING" id="398512.Bccel_2731"/>
<dbReference type="Pfam" id="PF13086">
    <property type="entry name" value="AAA_11"/>
    <property type="match status" value="1"/>
</dbReference>
<dbReference type="InterPro" id="IPR049468">
    <property type="entry name" value="Restrct_endonuc-II-like_dom"/>
</dbReference>
<dbReference type="GO" id="GO:0004386">
    <property type="term" value="F:helicase activity"/>
    <property type="evidence" value="ECO:0007669"/>
    <property type="project" value="InterPro"/>
</dbReference>
<dbReference type="InterPro" id="IPR041679">
    <property type="entry name" value="DNA2/NAM7-like_C"/>
</dbReference>
<dbReference type="InterPro" id="IPR045055">
    <property type="entry name" value="DNA2/NAM7-like"/>
</dbReference>
<dbReference type="Pfam" id="PF18741">
    <property type="entry name" value="MTES_1575"/>
    <property type="match status" value="1"/>
</dbReference>
<evidence type="ECO:0000259" key="2">
    <source>
        <dbReference type="SMART" id="SM00952"/>
    </source>
</evidence>
<sequence>MAEAIRKKLEDSRIELLDLSLKNPFLNYRPLKSKGVEIINELSGEIYRILVKEEKSLLFDAAKEKLDILIDKNKVDENKESDKSEQKETIQAPQEEKVKDNRLQTPYTEKDLQTRLLNTFYAARTFIEEQGVNNLFLTLGMLRYIEDNSTGKELCAPCILVPVELVRTNGRELFRLRYTGEEIQENLSLIKKLSTEHKITISTFEDSEDQDIMEYMNQMGQAVQRYPDWKIEPDFMCVGFFSFGKYLMYKDLDLDIWPEELKPDANSILDALLGTGFRDNGSRISENERIDKFLTPEKINHVVDADSTQILALSDVQAGHNLVIQGPPGTGKSQTITNIIADAIDAGKKVLFVSEKMAALEVVKRRLDKIGLGDACLELHSQKSNKKALLAELKRVYELGEPKLKDISSEMNLLLESRDKLNDYCEALNTHVRESYMTPIQLFGVLMFLKRKYPDFAFPKISFKDIESWKKDDFIRKESIVKDYDAHLKAMGMPVKHPFWGSMRKAYLPTEEPRLNELINDAERSLDVLVAESERTAGALNLEVPHNIAAEIRLAAAIASLSKAPDLSGIDIKNELWLINKMEINKCITAGLFMQKLKGKYGSIIIPHAWGQDVIEVRQTLNVYRGKWWRFLSGKYRKAKSTFAGLCQNGLPQNYSDWISICDGITEYQTNLKIIDGEKDNLKAIFGSLFKGEESSWEDIKVKADWVMSIYQDTQDGKVPSDLIIKQNYWSAVKDLEMEKLDSLLKKYTDSMDALIRFLEFDQVKAFPLAGDWKSVEFSNQKGHIALWKENSSKLQDMVVFNHMNDALVKESLEGLVTYSLNVEPKGMNLDIILQHNWHECLLNIAFTERSAIAGFAKDKHESIVKRFQDYDRFLINHNQVRLAKKHWDNVPKGNNDSGQLGVLLWEFQKKSRHLPIRQLMLKAGNAIQAIKPVFMMSPISIANFLPPEGLGFDLVIFDEASQVRPVEAFGALMRAKQAVVVGDSKQMPPTSFFEQTVTPEGEEDDYSTADVESILALFEAQKAPQRMLRWHYRSRHESLIAVSNFEFYDSKLVVFPSPQNTSKRMGLVYNYVKDGAYDRSSTRVNLPEARLVAQRVIEHFKNSPELTLGVAAFSMSQMQAIIDEIELLRRKDTSLEAFFNMHPHEPFFVKNLENVQGDERDVIFISVGYGKTKEGYLAMSFGPLNNEGGERRLNVLISRARLRCEVFTNLAPEDIDLSRTNARGVKALKTFLTYARDGNLNIPVETGRECDSPFEEEVYVSLTNLGYSVRKQIGCAGFYIDLAVVDPEDNNRYILGIECDGASYHSARSARDRDRLRQSILEDKGWNILRIWSTDWFRSPKDELKRVVEAIEKAKATGLKNKIGAIDAVVIERTESIVDINKDDTANKYAVAELPFIDEEEIYRPARLVPYIEKIVEVESPVHILEVTKRIINNSKLIRTGSSIQKCINDACQVLIKDGRIVMKDEFLWLSSMELPIVRDRSDLPSNSRKLELISKEEIAEAIISSIKESFGLERSQVAAVSCQKLGFLRVNEDIKDFIDKMVDEMLNDGRLKQNGNYISI</sequence>
<organism evidence="3 4">
    <name type="scientific">Pseudobacteroides cellulosolvens ATCC 35603 = DSM 2933</name>
    <dbReference type="NCBI Taxonomy" id="398512"/>
    <lineage>
        <taxon>Bacteria</taxon>
        <taxon>Bacillati</taxon>
        <taxon>Bacillota</taxon>
        <taxon>Clostridia</taxon>
        <taxon>Eubacteriales</taxon>
        <taxon>Oscillospiraceae</taxon>
        <taxon>Pseudobacteroides</taxon>
    </lineage>
</organism>
<dbReference type="SMART" id="SM00952">
    <property type="entry name" value="RAP"/>
    <property type="match status" value="1"/>
</dbReference>
<proteinExistence type="predicted"/>
<dbReference type="InterPro" id="IPR013584">
    <property type="entry name" value="RAP"/>
</dbReference>
<dbReference type="FunFam" id="3.40.50.300:FF:002063">
    <property type="entry name" value="DNA helicase related protein"/>
    <property type="match status" value="1"/>
</dbReference>
<gene>
    <name evidence="3" type="ORF">Bccel_2731</name>
</gene>
<dbReference type="OrthoDB" id="9757917at2"/>
<dbReference type="RefSeq" id="WP_036944070.1">
    <property type="nucleotide sequence ID" value="NZ_JQKC01000025.1"/>
</dbReference>
<comment type="caution">
    <text evidence="3">The sequence shown here is derived from an EMBL/GenBank/DDBJ whole genome shotgun (WGS) entry which is preliminary data.</text>
</comment>
<accession>A0A0L6JP29</accession>
<dbReference type="InterPro" id="IPR021754">
    <property type="entry name" value="DUF3320"/>
</dbReference>
<dbReference type="EMBL" id="LGTC01000001">
    <property type="protein sequence ID" value="KNY27460.1"/>
    <property type="molecule type" value="Genomic_DNA"/>
</dbReference>
<protein>
    <recommendedName>
        <fullName evidence="2">RAP domain-containing protein</fullName>
    </recommendedName>
</protein>